<keyword evidence="1" id="KW-1133">Transmembrane helix</keyword>
<dbReference type="EMBL" id="JAEKLZ010000156">
    <property type="protein sequence ID" value="MBW8724950.1"/>
    <property type="molecule type" value="Genomic_DNA"/>
</dbReference>
<feature type="non-terminal residue" evidence="2">
    <location>
        <position position="1"/>
    </location>
</feature>
<name>A0A952FKQ7_9PROT</name>
<accession>A0A952FKQ7</accession>
<dbReference type="Proteomes" id="UP000700706">
    <property type="component" value="Unassembled WGS sequence"/>
</dbReference>
<evidence type="ECO:0000256" key="1">
    <source>
        <dbReference type="SAM" id="Phobius"/>
    </source>
</evidence>
<proteinExistence type="predicted"/>
<reference evidence="2" key="1">
    <citation type="submission" date="2020-06" db="EMBL/GenBank/DDBJ databases">
        <title>Stable isotope informed genome-resolved metagenomics uncovers potential trophic interactions in rhizosphere soil.</title>
        <authorList>
            <person name="Starr E.P."/>
            <person name="Shi S."/>
            <person name="Blazewicz S.J."/>
            <person name="Koch B.J."/>
            <person name="Probst A.J."/>
            <person name="Hungate B.A."/>
            <person name="Pett-Ridge J."/>
            <person name="Firestone M.K."/>
            <person name="Banfield J.F."/>
        </authorList>
    </citation>
    <scope>NUCLEOTIDE SEQUENCE</scope>
    <source>
        <strain evidence="2">YM_69_17</strain>
    </source>
</reference>
<dbReference type="SUPFAM" id="SSF53335">
    <property type="entry name" value="S-adenosyl-L-methionine-dependent methyltransferases"/>
    <property type="match status" value="1"/>
</dbReference>
<feature type="transmembrane region" description="Helical" evidence="1">
    <location>
        <begin position="256"/>
        <end position="275"/>
    </location>
</feature>
<dbReference type="InterPro" id="IPR029063">
    <property type="entry name" value="SAM-dependent_MTases_sf"/>
</dbReference>
<feature type="transmembrane region" description="Helical" evidence="1">
    <location>
        <begin position="287"/>
        <end position="310"/>
    </location>
</feature>
<feature type="transmembrane region" description="Helical" evidence="1">
    <location>
        <begin position="387"/>
        <end position="411"/>
    </location>
</feature>
<dbReference type="AlphaFoldDB" id="A0A952FKQ7"/>
<feature type="transmembrane region" description="Helical" evidence="1">
    <location>
        <begin position="417"/>
        <end position="436"/>
    </location>
</feature>
<gene>
    <name evidence="2" type="ORF">JF625_07320</name>
</gene>
<feature type="transmembrane region" description="Helical" evidence="1">
    <location>
        <begin position="322"/>
        <end position="347"/>
    </location>
</feature>
<comment type="caution">
    <text evidence="2">The sequence shown here is derived from an EMBL/GenBank/DDBJ whole genome shotgun (WGS) entry which is preliminary data.</text>
</comment>
<feature type="transmembrane region" description="Helical" evidence="1">
    <location>
        <begin position="353"/>
        <end position="375"/>
    </location>
</feature>
<evidence type="ECO:0000313" key="3">
    <source>
        <dbReference type="Proteomes" id="UP000700706"/>
    </source>
</evidence>
<keyword evidence="1" id="KW-0812">Transmembrane</keyword>
<sequence length="443" mass="46798">VNRRFGEYTGHLDRDPIVSLVNDEARSYLTRARETCDIVQLTFIDTWAATAAGAYVLTENTLYTVEGWTVFLNRLDPDGVLAVARGVSPEMGRLVALGREALLASGVAEPERHMAMVVNHRARAPHSFGPMAVLLVRKTPFPAAELAQMRAAAARLQFDVELQPGRGLPFFAALAAGRPIEAVRPDDGLVYDAPTDDRPFFFNMQRVGTDAMLYGAHNPVGLLMNLAVGVFALTLVCIIVPLVLARTRLGRGDAALLGYFAAIGVGFMLIEISLLQRLVVFLGHPAYSLSVILFVLLLAGGVGSAVSTRLPPERLALFGPRVLAGVTVILALLGALMPLIVGAFQAASTPARIAVSAAALALMGVAMGTAFPLGMRLAMATRPALGPWLWGINGATSVLASVAAIVIATAYGISASFWSGVACYVLALAAFIRAATPLRAGRS</sequence>
<dbReference type="Gene3D" id="3.40.50.150">
    <property type="entry name" value="Vaccinia Virus protein VP39"/>
    <property type="match status" value="1"/>
</dbReference>
<protein>
    <submittedName>
        <fullName evidence="2">Uncharacterized protein</fullName>
    </submittedName>
</protein>
<organism evidence="2 3">
    <name type="scientific">Inquilinus limosus</name>
    <dbReference type="NCBI Taxonomy" id="171674"/>
    <lineage>
        <taxon>Bacteria</taxon>
        <taxon>Pseudomonadati</taxon>
        <taxon>Pseudomonadota</taxon>
        <taxon>Alphaproteobacteria</taxon>
        <taxon>Rhodospirillales</taxon>
        <taxon>Rhodospirillaceae</taxon>
        <taxon>Inquilinus</taxon>
    </lineage>
</organism>
<evidence type="ECO:0000313" key="2">
    <source>
        <dbReference type="EMBL" id="MBW8724950.1"/>
    </source>
</evidence>
<keyword evidence="1" id="KW-0472">Membrane</keyword>
<feature type="transmembrane region" description="Helical" evidence="1">
    <location>
        <begin position="222"/>
        <end position="244"/>
    </location>
</feature>